<dbReference type="EMBL" id="JAPCID010000022">
    <property type="protein sequence ID" value="MDA0139150.1"/>
    <property type="molecule type" value="Genomic_DNA"/>
</dbReference>
<dbReference type="InterPro" id="IPR044668">
    <property type="entry name" value="PuuD-like"/>
</dbReference>
<dbReference type="Proteomes" id="UP001147700">
    <property type="component" value="Unassembled WGS sequence"/>
</dbReference>
<name>A0ABT4RLH6_9ACTN</name>
<dbReference type="RefSeq" id="WP_270006487.1">
    <property type="nucleotide sequence ID" value="NZ_JAPCID010000022.1"/>
</dbReference>
<evidence type="ECO:0000313" key="2">
    <source>
        <dbReference type="EMBL" id="MDA0139150.1"/>
    </source>
</evidence>
<protein>
    <submittedName>
        <fullName evidence="2">Gamma-glutamyl-gamma-aminobutyrate hydrolase family protein</fullName>
    </submittedName>
</protein>
<keyword evidence="3" id="KW-1185">Reference proteome</keyword>
<dbReference type="Gene3D" id="3.40.50.880">
    <property type="match status" value="1"/>
</dbReference>
<feature type="region of interest" description="Disordered" evidence="1">
    <location>
        <begin position="1"/>
        <end position="31"/>
    </location>
</feature>
<dbReference type="PANTHER" id="PTHR43235:SF1">
    <property type="entry name" value="GLUTAMINE AMIDOTRANSFERASE PB2B2.05-RELATED"/>
    <property type="match status" value="1"/>
</dbReference>
<dbReference type="CDD" id="cd01745">
    <property type="entry name" value="GATase1_2"/>
    <property type="match status" value="1"/>
</dbReference>
<dbReference type="InterPro" id="IPR011697">
    <property type="entry name" value="Peptidase_C26"/>
</dbReference>
<feature type="compositionally biased region" description="Basic and acidic residues" evidence="1">
    <location>
        <begin position="13"/>
        <end position="30"/>
    </location>
</feature>
<dbReference type="InterPro" id="IPR029062">
    <property type="entry name" value="Class_I_gatase-like"/>
</dbReference>
<accession>A0ABT4RLH6</accession>
<comment type="caution">
    <text evidence="2">The sequence shown here is derived from an EMBL/GenBank/DDBJ whole genome shotgun (WGS) entry which is preliminary data.</text>
</comment>
<dbReference type="PROSITE" id="PS51273">
    <property type="entry name" value="GATASE_TYPE_1"/>
    <property type="match status" value="1"/>
</dbReference>
<evidence type="ECO:0000313" key="3">
    <source>
        <dbReference type="Proteomes" id="UP001147700"/>
    </source>
</evidence>
<reference evidence="2" key="1">
    <citation type="submission" date="2022-10" db="EMBL/GenBank/DDBJ databases">
        <title>The WGS of Solirubrobacter sp. CPCC 204708.</title>
        <authorList>
            <person name="Jiang Z."/>
        </authorList>
    </citation>
    <scope>NUCLEOTIDE SEQUENCE</scope>
    <source>
        <strain evidence="2">CPCC 204708</strain>
    </source>
</reference>
<sequence>MQSRPLVGVTTSEVRRAERTRPLPEGEPPQHEMALGMPYVRALARAGAVPVVLPPLGIEAVPRLLGCLQGVCLSGGPDLDPAAYGAKPAPELGPTEPTLDVFELEVARVADAMGLPIFGICRGAQALNVARGGTLHQHLPAVTDHSIDHRQTAPGWEETHTVRIEPGSRLAAILGTTEPHVNSFHHQAADRLGRGLRAVAWAPDGTVEGIEDPGADRLVLGVQWHAETLDRVGQPHPRLFEALVAAASGERLNLAA</sequence>
<dbReference type="GO" id="GO:0016787">
    <property type="term" value="F:hydrolase activity"/>
    <property type="evidence" value="ECO:0007669"/>
    <property type="project" value="UniProtKB-KW"/>
</dbReference>
<evidence type="ECO:0000256" key="1">
    <source>
        <dbReference type="SAM" id="MobiDB-lite"/>
    </source>
</evidence>
<dbReference type="Pfam" id="PF07722">
    <property type="entry name" value="Peptidase_C26"/>
    <property type="match status" value="1"/>
</dbReference>
<gene>
    <name evidence="2" type="ORF">OJ962_16735</name>
</gene>
<organism evidence="2 3">
    <name type="scientific">Solirubrobacter deserti</name>
    <dbReference type="NCBI Taxonomy" id="2282478"/>
    <lineage>
        <taxon>Bacteria</taxon>
        <taxon>Bacillati</taxon>
        <taxon>Actinomycetota</taxon>
        <taxon>Thermoleophilia</taxon>
        <taxon>Solirubrobacterales</taxon>
        <taxon>Solirubrobacteraceae</taxon>
        <taxon>Solirubrobacter</taxon>
    </lineage>
</organism>
<dbReference type="SUPFAM" id="SSF52317">
    <property type="entry name" value="Class I glutamine amidotransferase-like"/>
    <property type="match status" value="1"/>
</dbReference>
<dbReference type="PANTHER" id="PTHR43235">
    <property type="entry name" value="GLUTAMINE AMIDOTRANSFERASE PB2B2.05-RELATED"/>
    <property type="match status" value="1"/>
</dbReference>
<proteinExistence type="predicted"/>
<keyword evidence="2" id="KW-0378">Hydrolase</keyword>